<comment type="caution">
    <text evidence="2">The sequence shown here is derived from an EMBL/GenBank/DDBJ whole genome shotgun (WGS) entry which is preliminary data.</text>
</comment>
<name>A0ABU0G322_9HYPH</name>
<protein>
    <recommendedName>
        <fullName evidence="1">DUF6671 domain-containing protein</fullName>
    </recommendedName>
</protein>
<dbReference type="RefSeq" id="WP_307369551.1">
    <property type="nucleotide sequence ID" value="NZ_JAUSUW010000002.1"/>
</dbReference>
<dbReference type="Pfam" id="PF20376">
    <property type="entry name" value="DUF6671"/>
    <property type="match status" value="1"/>
</dbReference>
<gene>
    <name evidence="2" type="ORF">J2045_000748</name>
</gene>
<dbReference type="InterPro" id="IPR046612">
    <property type="entry name" value="DUF6671"/>
</dbReference>
<sequence>MTNGRSASDFVLPRRVAMATMHGKERALSASFAAIGIDLVLPSALDTDQFGTFTRDRPRSGTMLEAARAKAQAAMQETGLQAALASEGAYGPHPTIPLLAVGRELLLFVDAAQGFEIAEMRIDEQPTFGHCPAVSVGDADAFLGRIGFPEQGLVVAPVGRLNAPVAKGICSVPDLEIAIETAVGLSPTGRAHIETDMRAFMNPRRMVVIGEVGRQMTARLSTPCTYCRHPGWGKVRTEYGLPCSLCGCPTSLPRHDVFGCVSCGVEERHAQSPGAVADPTYCPLCNP</sequence>
<feature type="domain" description="DUF6671" evidence="1">
    <location>
        <begin position="70"/>
        <end position="287"/>
    </location>
</feature>
<organism evidence="2 3">
    <name type="scientific">Peteryoungia aggregata LMG 23059</name>
    <dbReference type="NCBI Taxonomy" id="1368425"/>
    <lineage>
        <taxon>Bacteria</taxon>
        <taxon>Pseudomonadati</taxon>
        <taxon>Pseudomonadota</taxon>
        <taxon>Alphaproteobacteria</taxon>
        <taxon>Hyphomicrobiales</taxon>
        <taxon>Rhizobiaceae</taxon>
        <taxon>Peteryoungia</taxon>
    </lineage>
</organism>
<dbReference type="EMBL" id="JAUSUW010000002">
    <property type="protein sequence ID" value="MDQ0419735.1"/>
    <property type="molecule type" value="Genomic_DNA"/>
</dbReference>
<reference evidence="2 3" key="1">
    <citation type="submission" date="2023-07" db="EMBL/GenBank/DDBJ databases">
        <title>Genomic Encyclopedia of Type Strains, Phase IV (KMG-IV): sequencing the most valuable type-strain genomes for metagenomic binning, comparative biology and taxonomic classification.</title>
        <authorList>
            <person name="Goeker M."/>
        </authorList>
    </citation>
    <scope>NUCLEOTIDE SEQUENCE [LARGE SCALE GENOMIC DNA]</scope>
    <source>
        <strain evidence="2 3">DSM 1111</strain>
    </source>
</reference>
<accession>A0ABU0G322</accession>
<evidence type="ECO:0000259" key="1">
    <source>
        <dbReference type="Pfam" id="PF20376"/>
    </source>
</evidence>
<dbReference type="Proteomes" id="UP001238496">
    <property type="component" value="Unassembled WGS sequence"/>
</dbReference>
<proteinExistence type="predicted"/>
<keyword evidence="3" id="KW-1185">Reference proteome</keyword>
<evidence type="ECO:0000313" key="3">
    <source>
        <dbReference type="Proteomes" id="UP001238496"/>
    </source>
</evidence>
<evidence type="ECO:0000313" key="2">
    <source>
        <dbReference type="EMBL" id="MDQ0419735.1"/>
    </source>
</evidence>